<keyword evidence="7 9" id="KW-0067">ATP-binding</keyword>
<accession>A0ABQ8DR00</accession>
<dbReference type="Pfam" id="PF00501">
    <property type="entry name" value="AMP-binding"/>
    <property type="match status" value="1"/>
</dbReference>
<evidence type="ECO:0000256" key="4">
    <source>
        <dbReference type="ARBA" id="ARBA00022598"/>
    </source>
</evidence>
<evidence type="ECO:0000256" key="5">
    <source>
        <dbReference type="ARBA" id="ARBA00022741"/>
    </source>
</evidence>
<comment type="pathway">
    <text evidence="2 9">Lipid metabolism; fatty acid metabolism.</text>
</comment>
<dbReference type="Gene3D" id="1.10.10.60">
    <property type="entry name" value="Homeodomain-like"/>
    <property type="match status" value="1"/>
</dbReference>
<evidence type="ECO:0000313" key="12">
    <source>
        <dbReference type="EMBL" id="KAH0930940.1"/>
    </source>
</evidence>
<organism evidence="12 13">
    <name type="scientific">Brassica napus</name>
    <name type="common">Rape</name>
    <dbReference type="NCBI Taxonomy" id="3708"/>
    <lineage>
        <taxon>Eukaryota</taxon>
        <taxon>Viridiplantae</taxon>
        <taxon>Streptophyta</taxon>
        <taxon>Embryophyta</taxon>
        <taxon>Tracheophyta</taxon>
        <taxon>Spermatophyta</taxon>
        <taxon>Magnoliopsida</taxon>
        <taxon>eudicotyledons</taxon>
        <taxon>Gunneridae</taxon>
        <taxon>Pentapetalae</taxon>
        <taxon>rosids</taxon>
        <taxon>malvids</taxon>
        <taxon>Brassicales</taxon>
        <taxon>Brassicaceae</taxon>
        <taxon>Brassiceae</taxon>
        <taxon>Brassica</taxon>
    </lineage>
</organism>
<keyword evidence="13" id="KW-1185">Reference proteome</keyword>
<evidence type="ECO:0000256" key="10">
    <source>
        <dbReference type="SAM" id="MobiDB-lite"/>
    </source>
</evidence>
<keyword evidence="5 9" id="KW-0547">Nucleotide-binding</keyword>
<evidence type="ECO:0000256" key="7">
    <source>
        <dbReference type="ARBA" id="ARBA00022840"/>
    </source>
</evidence>
<keyword evidence="9" id="KW-0443">Lipid metabolism</keyword>
<evidence type="ECO:0000313" key="13">
    <source>
        <dbReference type="Proteomes" id="UP000824890"/>
    </source>
</evidence>
<feature type="region of interest" description="Disordered" evidence="10">
    <location>
        <begin position="410"/>
        <end position="435"/>
    </location>
</feature>
<dbReference type="SUPFAM" id="SSF56801">
    <property type="entry name" value="Acetyl-CoA synthetase-like"/>
    <property type="match status" value="1"/>
</dbReference>
<dbReference type="EC" id="6.2.1.3" evidence="8 9"/>
<evidence type="ECO:0000256" key="8">
    <source>
        <dbReference type="ARBA" id="ARBA00026121"/>
    </source>
</evidence>
<dbReference type="PANTHER" id="PTHR43272:SF6">
    <property type="entry name" value="LONG CHAIN ACYL-COA SYNTHETASE 1"/>
    <property type="match status" value="1"/>
</dbReference>
<dbReference type="InterPro" id="IPR001005">
    <property type="entry name" value="SANT/Myb"/>
</dbReference>
<dbReference type="InterPro" id="IPR032563">
    <property type="entry name" value="DAMP1_SANT-like"/>
</dbReference>
<dbReference type="PANTHER" id="PTHR43272">
    <property type="entry name" value="LONG-CHAIN-FATTY-ACID--COA LIGASE"/>
    <property type="match status" value="1"/>
</dbReference>
<dbReference type="Proteomes" id="UP000824890">
    <property type="component" value="Unassembled WGS sequence"/>
</dbReference>
<name>A0ABQ8DR00_BRANA</name>
<dbReference type="CDD" id="cd05927">
    <property type="entry name" value="LC-FACS_euk"/>
    <property type="match status" value="1"/>
</dbReference>
<comment type="similarity">
    <text evidence="3 9">Belongs to the ATP-dependent AMP-binding enzyme family.</text>
</comment>
<dbReference type="InterPro" id="IPR042099">
    <property type="entry name" value="ANL_N_sf"/>
</dbReference>
<dbReference type="InterPro" id="IPR009057">
    <property type="entry name" value="Homeodomain-like_sf"/>
</dbReference>
<reference evidence="12 13" key="1">
    <citation type="submission" date="2021-05" db="EMBL/GenBank/DDBJ databases">
        <title>Genome Assembly of Synthetic Allotetraploid Brassica napus Reveals Homoeologous Exchanges between Subgenomes.</title>
        <authorList>
            <person name="Davis J.T."/>
        </authorList>
    </citation>
    <scope>NUCLEOTIDE SEQUENCE [LARGE SCALE GENOMIC DNA]</scope>
    <source>
        <strain evidence="13">cv. Da-Ae</strain>
        <tissue evidence="12">Seedling</tissue>
    </source>
</reference>
<comment type="catalytic activity">
    <reaction evidence="9">
        <text>a long-chain fatty acid + ATP + CoA = a long-chain fatty acyl-CoA + AMP + diphosphate</text>
        <dbReference type="Rhea" id="RHEA:15421"/>
        <dbReference type="ChEBI" id="CHEBI:30616"/>
        <dbReference type="ChEBI" id="CHEBI:33019"/>
        <dbReference type="ChEBI" id="CHEBI:57287"/>
        <dbReference type="ChEBI" id="CHEBI:57560"/>
        <dbReference type="ChEBI" id="CHEBI:83139"/>
        <dbReference type="ChEBI" id="CHEBI:456215"/>
        <dbReference type="EC" id="6.2.1.3"/>
    </reaction>
</comment>
<comment type="function">
    <text evidence="9">Catalyzes the conversion of long-chain fatty acids to their active form acyl-CoAs for both synthesis of cellular lipids, and degradation via beta-oxidation.</text>
</comment>
<evidence type="ECO:0000256" key="9">
    <source>
        <dbReference type="RuleBase" id="RU369030"/>
    </source>
</evidence>
<feature type="region of interest" description="Disordered" evidence="10">
    <location>
        <begin position="240"/>
        <end position="271"/>
    </location>
</feature>
<comment type="cofactor">
    <cofactor evidence="1">
        <name>Mg(2+)</name>
        <dbReference type="ChEBI" id="CHEBI:18420"/>
    </cofactor>
</comment>
<evidence type="ECO:0000256" key="6">
    <source>
        <dbReference type="ARBA" id="ARBA00022832"/>
    </source>
</evidence>
<evidence type="ECO:0000256" key="1">
    <source>
        <dbReference type="ARBA" id="ARBA00001946"/>
    </source>
</evidence>
<protein>
    <recommendedName>
        <fullName evidence="8 9">Long-chain-fatty-acid--CoA ligase</fullName>
        <ecNumber evidence="8 9">6.2.1.3</ecNumber>
    </recommendedName>
</protein>
<sequence length="1151" mass="130145">MGDILGLPKTPLSLSHEKKARPQKESHRKPDGISREVYALTGGVAPLMPSIDVTHLKRPPPPDEKVAWQWLPIKSSARKDDLQLYHWVRVVNGVPPTADYSFAKYNKSVDISKYTDDDYENHLTDPVWTKEETDQLFELCERFDLRFTLIADRFPLSRTLEELKDRYYTVTRALLRARAQSPADLANHPLMKEPYDMTRDRERKRALSMVLSQSRHQEKKDAEILAEAKRITEMRLAARRAAGPDVSGNENIGLDKADGGPASPSSNSQLPATAVAPSTLTMADYASTLASLRMLHVYLRTYGLEQMVQAASSAVGLRTIKRVEQTLQDLGVNLKPKVPTKTVCDEHLELRKEILTLLNLQKQLQYKESEGSSQREGSYAAMPDTPKDRVFASEPFSFGGISAEKPIKKEPKRKTETAMMSTTRLESEHDTVGRARRRRWSGGLRQTRRAAAEKRELKTVAGDCNGREAAKLGCHELQSKLLLKERKTKERMKSFAAKVEDGVRGENGKPSVGPVYRNLLSEKGFPPIDSDITTAWDIFSKSVKKFPDNKMLGWRRIVDEKVGPYMWKTYKEAYEEVLQIGSALRALGAEPGCRVGIYGVNCPQWIIAMEACAAHTLICVPLYDTLGSGAVDYIVDHAEIDFVFVQETKIKGLLEPDCKCARRLKAIVSFTNVSEEHNLKASEVGVKTYSWFDFLQMGCEKPEETTPPKPFNICTIMYTSGTSGDPKGVVLTHEAVATYIVGMDLFMDQFEDKMTDEDVYLSFLPLAHILDRMNEEYFFRKGASIGYYHGDLNVLRDDIQELKPTYLAGVPRVFERIHEGIQKALQELNPRRRFIFNALYKHKLAWLNRGYSHSKASPMADFIAFRKIRDKLGGRIRLLVSGGAPLSTEIEEFLRVTCCCFVVQGYGLTETLGGTAMGFPDEMCMLGTVGIPAVYNEIRLEEVAEMGYDPLGENPAGEICIRGKCLFSGYYKNPELTQEVMKDGWFHTGDIGEIQSNGVLKIIDRKKNLIKLSQGEYVALENLENIYGQNSLVQDIWVYGDSFKSMLVAVIVPNQETVKRWAKELGFTKPFEELCSLSEFQEHIISELKSTAEKNKLRKFEYIKAVTVETKPFDVARDLVTATLKNRRNNLLKYYQVQVDEMYRKLASKKI</sequence>
<comment type="caution">
    <text evidence="12">The sequence shown here is derived from an EMBL/GenBank/DDBJ whole genome shotgun (WGS) entry which is preliminary data.</text>
</comment>
<gene>
    <name evidence="12" type="ORF">HID58_016667</name>
</gene>
<dbReference type="InterPro" id="IPR000873">
    <property type="entry name" value="AMP-dep_synth/lig_dom"/>
</dbReference>
<dbReference type="Pfam" id="PF05499">
    <property type="entry name" value="DMAP1"/>
    <property type="match status" value="1"/>
</dbReference>
<dbReference type="SMART" id="SM00717">
    <property type="entry name" value="SANT"/>
    <property type="match status" value="1"/>
</dbReference>
<evidence type="ECO:0000256" key="2">
    <source>
        <dbReference type="ARBA" id="ARBA00004872"/>
    </source>
</evidence>
<dbReference type="InterPro" id="IPR020845">
    <property type="entry name" value="AMP-binding_CS"/>
</dbReference>
<proteinExistence type="inferred from homology"/>
<feature type="region of interest" description="Disordered" evidence="10">
    <location>
        <begin position="1"/>
        <end position="34"/>
    </location>
</feature>
<keyword evidence="6 9" id="KW-0276">Fatty acid metabolism</keyword>
<dbReference type="CDD" id="cd11658">
    <property type="entry name" value="SANT_DMAP1_like"/>
    <property type="match status" value="1"/>
</dbReference>
<dbReference type="InterPro" id="IPR008468">
    <property type="entry name" value="DMAP1"/>
</dbReference>
<dbReference type="Pfam" id="PF16282">
    <property type="entry name" value="SANT_DAMP1_like"/>
    <property type="match status" value="1"/>
</dbReference>
<feature type="compositionally biased region" description="Basic and acidic residues" evidence="10">
    <location>
        <begin position="15"/>
        <end position="34"/>
    </location>
</feature>
<dbReference type="PROSITE" id="PS00455">
    <property type="entry name" value="AMP_BINDING"/>
    <property type="match status" value="1"/>
</dbReference>
<feature type="domain" description="Myb-like" evidence="11">
    <location>
        <begin position="124"/>
        <end position="173"/>
    </location>
</feature>
<keyword evidence="4 9" id="KW-0436">Ligase</keyword>
<dbReference type="EMBL" id="JAGKQM010000004">
    <property type="protein sequence ID" value="KAH0930940.1"/>
    <property type="molecule type" value="Genomic_DNA"/>
</dbReference>
<evidence type="ECO:0000259" key="11">
    <source>
        <dbReference type="SMART" id="SM00717"/>
    </source>
</evidence>
<dbReference type="SUPFAM" id="SSF46689">
    <property type="entry name" value="Homeodomain-like"/>
    <property type="match status" value="1"/>
</dbReference>
<dbReference type="Gene3D" id="3.40.50.12780">
    <property type="entry name" value="N-terminal domain of ligase-like"/>
    <property type="match status" value="1"/>
</dbReference>
<evidence type="ECO:0000256" key="3">
    <source>
        <dbReference type="ARBA" id="ARBA00006432"/>
    </source>
</evidence>
<dbReference type="InterPro" id="IPR045311">
    <property type="entry name" value="LC-FACS_euk"/>
</dbReference>